<accession>A0AAV0BT02</accession>
<evidence type="ECO:0000256" key="1">
    <source>
        <dbReference type="SAM" id="MobiDB-lite"/>
    </source>
</evidence>
<comment type="caution">
    <text evidence="2">The sequence shown here is derived from an EMBL/GenBank/DDBJ whole genome shotgun (WGS) entry which is preliminary data.</text>
</comment>
<dbReference type="EMBL" id="CALTRL010006153">
    <property type="protein sequence ID" value="CAH7689892.1"/>
    <property type="molecule type" value="Genomic_DNA"/>
</dbReference>
<dbReference type="Proteomes" id="UP001153365">
    <property type="component" value="Unassembled WGS sequence"/>
</dbReference>
<sequence>MFLLRMFSIYWLVPSLIFRDRGVQGNFHVNPFGDFGEYNSLDSVSRNSRDFNNLQQNVYNGGQNHNVPSAYPVSGDFSNQMAAENINRVANEISPLDEWLNNPDSAPNFQEVINYYDQELWNYAPGEDLSLSGQNHQEETFRHVGSSQNHRASSNIFRHDGDLFGGNHVNLVPNFDALRHPDSSFVPHPHQNFGIPFDEQMSQYPDFHSIQNDFSNSPHHFEIRDRVYQNQDLEASEFNPPSSSQHTQNHRPSSNIFQPMYDGNLFGGNHVNLVPNFDAFRQPDSSFVPHPHQNFGIPSDEQMSQYPAFHSIQNDFSNSPHHFEMRDKVYQNQDLEVSDFNPASSSQYTGFFNADKSFDHRSNSIDDGTSKSPAETDKYFRERKEIFDILTQHFTRPSKKEAKAEILRGSFKVEDRHVEKIHQKSKDYLKKQNHDEESQATFIIEGQTDEDEAKMPYRLNQRMICVYTLVIEWEGSDSIKEKISAFVHQFENFGNVNKNVNTKENIYDISVMGITFMKIIAKKYSNYSVSENFENDNSLLSYTESFWNFCFTNEGETIEKYAELFTSLGIVCTQKDIHQYLYSKFSKGFRIPKKFFSKIKTKLTTKTNKQEILLFSWYFVFFRAIFYYPQLIFIDKTLCGNELKSVIEDGILYFYAEDEKSVQKLSGNNI</sequence>
<gene>
    <name evidence="2" type="ORF">PPACK8108_LOCUS25068</name>
</gene>
<evidence type="ECO:0000313" key="3">
    <source>
        <dbReference type="Proteomes" id="UP001153365"/>
    </source>
</evidence>
<dbReference type="AlphaFoldDB" id="A0AAV0BT02"/>
<keyword evidence="3" id="KW-1185">Reference proteome</keyword>
<organism evidence="2 3">
    <name type="scientific">Phakopsora pachyrhizi</name>
    <name type="common">Asian soybean rust disease fungus</name>
    <dbReference type="NCBI Taxonomy" id="170000"/>
    <lineage>
        <taxon>Eukaryota</taxon>
        <taxon>Fungi</taxon>
        <taxon>Dikarya</taxon>
        <taxon>Basidiomycota</taxon>
        <taxon>Pucciniomycotina</taxon>
        <taxon>Pucciniomycetes</taxon>
        <taxon>Pucciniales</taxon>
        <taxon>Phakopsoraceae</taxon>
        <taxon>Phakopsora</taxon>
    </lineage>
</organism>
<proteinExistence type="predicted"/>
<feature type="compositionally biased region" description="Polar residues" evidence="1">
    <location>
        <begin position="235"/>
        <end position="257"/>
    </location>
</feature>
<name>A0AAV0BT02_PHAPC</name>
<protein>
    <submittedName>
        <fullName evidence="2">Uncharacterized protein</fullName>
    </submittedName>
</protein>
<reference evidence="2" key="1">
    <citation type="submission" date="2022-06" db="EMBL/GenBank/DDBJ databases">
        <authorList>
            <consortium name="SYNGENTA / RWTH Aachen University"/>
        </authorList>
    </citation>
    <scope>NUCLEOTIDE SEQUENCE</scope>
</reference>
<feature type="region of interest" description="Disordered" evidence="1">
    <location>
        <begin position="235"/>
        <end position="258"/>
    </location>
</feature>
<evidence type="ECO:0000313" key="2">
    <source>
        <dbReference type="EMBL" id="CAH7689892.1"/>
    </source>
</evidence>